<dbReference type="EMBL" id="LLXL01002743">
    <property type="protein sequence ID" value="PKK60067.1"/>
    <property type="molecule type" value="Genomic_DNA"/>
</dbReference>
<reference evidence="2 3" key="1">
    <citation type="submission" date="2016-04" db="EMBL/GenBank/DDBJ databases">
        <title>Genome analyses suggest a sexual origin of heterokaryosis in a supposedly ancient asexual fungus.</title>
        <authorList>
            <person name="Ropars J."/>
            <person name="Sedzielewska K."/>
            <person name="Noel J."/>
            <person name="Charron P."/>
            <person name="Farinelli L."/>
            <person name="Marton T."/>
            <person name="Kruger M."/>
            <person name="Pelin A."/>
            <person name="Brachmann A."/>
            <person name="Corradi N."/>
        </authorList>
    </citation>
    <scope>NUCLEOTIDE SEQUENCE [LARGE SCALE GENOMIC DNA]</scope>
    <source>
        <strain evidence="2 3">C2</strain>
    </source>
</reference>
<name>A0A2N1MEK2_9GLOM</name>
<gene>
    <name evidence="2" type="ORF">RhiirC2_762117</name>
</gene>
<dbReference type="AlphaFoldDB" id="A0A2N1MEK2"/>
<protein>
    <submittedName>
        <fullName evidence="2">Uncharacterized protein</fullName>
    </submittedName>
</protein>
<organism evidence="2 3">
    <name type="scientific">Rhizophagus irregularis</name>
    <dbReference type="NCBI Taxonomy" id="588596"/>
    <lineage>
        <taxon>Eukaryota</taxon>
        <taxon>Fungi</taxon>
        <taxon>Fungi incertae sedis</taxon>
        <taxon>Mucoromycota</taxon>
        <taxon>Glomeromycotina</taxon>
        <taxon>Glomeromycetes</taxon>
        <taxon>Glomerales</taxon>
        <taxon>Glomeraceae</taxon>
        <taxon>Rhizophagus</taxon>
    </lineage>
</organism>
<accession>A0A2N1MEK2</accession>
<keyword evidence="1" id="KW-0812">Transmembrane</keyword>
<evidence type="ECO:0000313" key="3">
    <source>
        <dbReference type="Proteomes" id="UP000233469"/>
    </source>
</evidence>
<feature type="transmembrane region" description="Helical" evidence="1">
    <location>
        <begin position="39"/>
        <end position="61"/>
    </location>
</feature>
<reference evidence="2 3" key="2">
    <citation type="submission" date="2017-10" db="EMBL/GenBank/DDBJ databases">
        <title>Extensive intraspecific genome diversity in a model arbuscular mycorrhizal fungus.</title>
        <authorList>
            <person name="Chen E.C.H."/>
            <person name="Morin E."/>
            <person name="Baudet D."/>
            <person name="Noel J."/>
            <person name="Ndikumana S."/>
            <person name="Charron P."/>
            <person name="St-Onge C."/>
            <person name="Giorgi J."/>
            <person name="Grigoriev I.V."/>
            <person name="Roux C."/>
            <person name="Martin F.M."/>
            <person name="Corradi N."/>
        </authorList>
    </citation>
    <scope>NUCLEOTIDE SEQUENCE [LARGE SCALE GENOMIC DNA]</scope>
    <source>
        <strain evidence="2 3">C2</strain>
    </source>
</reference>
<comment type="caution">
    <text evidence="2">The sequence shown here is derived from an EMBL/GenBank/DDBJ whole genome shotgun (WGS) entry which is preliminary data.</text>
</comment>
<evidence type="ECO:0000256" key="1">
    <source>
        <dbReference type="SAM" id="Phobius"/>
    </source>
</evidence>
<proteinExistence type="predicted"/>
<sequence>MGATVILCLHLVVESSVFRPIFHGTLSSVIPSSVLVPRLMESLAILAIVPFFAFRFGFLFLPQF</sequence>
<keyword evidence="1" id="KW-0472">Membrane</keyword>
<evidence type="ECO:0000313" key="2">
    <source>
        <dbReference type="EMBL" id="PKK60067.1"/>
    </source>
</evidence>
<dbReference type="Proteomes" id="UP000233469">
    <property type="component" value="Unassembled WGS sequence"/>
</dbReference>
<keyword evidence="1" id="KW-1133">Transmembrane helix</keyword>